<dbReference type="RefSeq" id="WP_153353587.1">
    <property type="nucleotide sequence ID" value="NZ_JAYKOO010000012.1"/>
</dbReference>
<keyword evidence="2" id="KW-1185">Reference proteome</keyword>
<gene>
    <name evidence="1" type="ORF">GAO09_08440</name>
</gene>
<dbReference type="Proteomes" id="UP000435138">
    <property type="component" value="Unassembled WGS sequence"/>
</dbReference>
<protein>
    <submittedName>
        <fullName evidence="1">Uncharacterized protein</fullName>
    </submittedName>
</protein>
<name>A0A6A8A424_9HYPH</name>
<evidence type="ECO:0000313" key="1">
    <source>
        <dbReference type="EMBL" id="MQY46082.1"/>
    </source>
</evidence>
<reference evidence="1 2" key="1">
    <citation type="submission" date="2019-11" db="EMBL/GenBank/DDBJ databases">
        <title>Genome analysis of Rhizobacterium cereale a novel genus and species isolated from maize roots in North Spain.</title>
        <authorList>
            <person name="Menendez E."/>
            <person name="Flores-Felix J.D."/>
            <person name="Ramirez-Bahena M.-H."/>
            <person name="Igual J.M."/>
            <person name="Garcia-Fraile P."/>
            <person name="Peix A."/>
            <person name="Velazquez E."/>
        </authorList>
    </citation>
    <scope>NUCLEOTIDE SEQUENCE [LARGE SCALE GENOMIC DNA]</scope>
    <source>
        <strain evidence="1 2">RZME27</strain>
    </source>
</reference>
<proteinExistence type="predicted"/>
<comment type="caution">
    <text evidence="1">The sequence shown here is derived from an EMBL/GenBank/DDBJ whole genome shotgun (WGS) entry which is preliminary data.</text>
</comment>
<dbReference type="EMBL" id="WIXI01000039">
    <property type="protein sequence ID" value="MQY46082.1"/>
    <property type="molecule type" value="Genomic_DNA"/>
</dbReference>
<sequence length="54" mass="5949">MMHDQDNEAGALGPIAQELMKLAAELHDLADKPLFEFEEVANDDQPLPERVSAS</sequence>
<accession>A0A6A8A424</accession>
<dbReference type="AlphaFoldDB" id="A0A6A8A424"/>
<organism evidence="1 2">
    <name type="scientific">Endobacterium cereale</name>
    <dbReference type="NCBI Taxonomy" id="2663029"/>
    <lineage>
        <taxon>Bacteria</taxon>
        <taxon>Pseudomonadati</taxon>
        <taxon>Pseudomonadota</taxon>
        <taxon>Alphaproteobacteria</taxon>
        <taxon>Hyphomicrobiales</taxon>
        <taxon>Rhizobiaceae</taxon>
        <taxon>Endobacterium</taxon>
    </lineage>
</organism>
<evidence type="ECO:0000313" key="2">
    <source>
        <dbReference type="Proteomes" id="UP000435138"/>
    </source>
</evidence>